<reference evidence="2 3" key="1">
    <citation type="submission" date="2020-03" db="EMBL/GenBank/DDBJ databases">
        <title>Bacterial isolates of synthetic phycosphere.</title>
        <authorList>
            <person name="Fu H."/>
            <person name="Moran M.A."/>
        </authorList>
    </citation>
    <scope>NUCLEOTIDE SEQUENCE [LARGE SCALE GENOMIC DNA]</scope>
    <source>
        <strain evidence="2 3">HF1</strain>
    </source>
</reference>
<sequence>MSEFLRPEVRVFLARYAQAMFGCAIVLFGVWWITISFGMMRGLGVAIVVAGFGLAVEGLRRARLTGKSTGKGPGIVEIDERRITWMSGHFGGSIAMDALATVDIQITPEGEALWVFLQTDGERLVVPASAKGAEKIVDVLSALKGLDYDAALRAMSSDEAGRFHLWRSQQRQLD</sequence>
<evidence type="ECO:0000256" key="1">
    <source>
        <dbReference type="SAM" id="Phobius"/>
    </source>
</evidence>
<keyword evidence="1" id="KW-1133">Transmembrane helix</keyword>
<feature type="transmembrane region" description="Helical" evidence="1">
    <location>
        <begin position="12"/>
        <end position="33"/>
    </location>
</feature>
<keyword evidence="1" id="KW-0472">Membrane</keyword>
<evidence type="ECO:0000313" key="2">
    <source>
        <dbReference type="EMBL" id="NIY73574.1"/>
    </source>
</evidence>
<gene>
    <name evidence="2" type="ORF">HCZ30_14165</name>
</gene>
<feature type="transmembrane region" description="Helical" evidence="1">
    <location>
        <begin position="39"/>
        <end position="59"/>
    </location>
</feature>
<evidence type="ECO:0000313" key="3">
    <source>
        <dbReference type="Proteomes" id="UP000709466"/>
    </source>
</evidence>
<protein>
    <recommendedName>
        <fullName evidence="4">YcxB-like protein domain-containing protein</fullName>
    </recommendedName>
</protein>
<evidence type="ECO:0008006" key="4">
    <source>
        <dbReference type="Google" id="ProtNLM"/>
    </source>
</evidence>
<proteinExistence type="predicted"/>
<dbReference type="RefSeq" id="WP_167638958.1">
    <property type="nucleotide sequence ID" value="NZ_JAATOP010000011.1"/>
</dbReference>
<dbReference type="Proteomes" id="UP000709466">
    <property type="component" value="Unassembled WGS sequence"/>
</dbReference>
<dbReference type="EMBL" id="JAATOP010000011">
    <property type="protein sequence ID" value="NIY73574.1"/>
    <property type="molecule type" value="Genomic_DNA"/>
</dbReference>
<accession>A0ABX0VZV3</accession>
<keyword evidence="1" id="KW-0812">Transmembrane</keyword>
<name>A0ABX0VZV3_9RHOB</name>
<comment type="caution">
    <text evidence="2">The sequence shown here is derived from an EMBL/GenBank/DDBJ whole genome shotgun (WGS) entry which is preliminary data.</text>
</comment>
<keyword evidence="3" id="KW-1185">Reference proteome</keyword>
<organism evidence="2 3">
    <name type="scientific">Marivivens donghaensis</name>
    <dbReference type="NCBI Taxonomy" id="1699413"/>
    <lineage>
        <taxon>Bacteria</taxon>
        <taxon>Pseudomonadati</taxon>
        <taxon>Pseudomonadota</taxon>
        <taxon>Alphaproteobacteria</taxon>
        <taxon>Rhodobacterales</taxon>
        <taxon>Paracoccaceae</taxon>
        <taxon>Marivivens group</taxon>
        <taxon>Marivivens</taxon>
    </lineage>
</organism>